<sequence>MLLFKPLFAKALNLAAVYGFAVHRAKGAINFMAKRASFKF</sequence>
<reference evidence="1 2" key="1">
    <citation type="submission" date="2009-07" db="EMBL/GenBank/DDBJ databases">
        <authorList>
            <person name="Madupu R."/>
            <person name="Sebastian Y."/>
            <person name="Durkin A.S."/>
            <person name="Torralba M."/>
            <person name="Methe B."/>
            <person name="Sutton G.G."/>
            <person name="Strausberg R.L."/>
            <person name="Nelson K.E."/>
        </authorList>
    </citation>
    <scope>NUCLEOTIDE SEQUENCE [LARGE SCALE GENOMIC DNA]</scope>
    <source>
        <strain evidence="1 2">RM3268</strain>
    </source>
</reference>
<accession>C8PHI3</accession>
<protein>
    <submittedName>
        <fullName evidence="1">Uncharacterized protein</fullName>
    </submittedName>
</protein>
<evidence type="ECO:0000313" key="1">
    <source>
        <dbReference type="EMBL" id="EEV17597.1"/>
    </source>
</evidence>
<proteinExistence type="predicted"/>
<evidence type="ECO:0000313" key="2">
    <source>
        <dbReference type="Proteomes" id="UP000005709"/>
    </source>
</evidence>
<organism evidence="1 2">
    <name type="scientific">Campylobacter gracilis RM3268</name>
    <dbReference type="NCBI Taxonomy" id="553220"/>
    <lineage>
        <taxon>Bacteria</taxon>
        <taxon>Pseudomonadati</taxon>
        <taxon>Campylobacterota</taxon>
        <taxon>Epsilonproteobacteria</taxon>
        <taxon>Campylobacterales</taxon>
        <taxon>Campylobacteraceae</taxon>
        <taxon>Campylobacter</taxon>
    </lineage>
</organism>
<dbReference type="Proteomes" id="UP000005709">
    <property type="component" value="Unassembled WGS sequence"/>
</dbReference>
<keyword evidence="2" id="KW-1185">Reference proteome</keyword>
<comment type="caution">
    <text evidence="1">The sequence shown here is derived from an EMBL/GenBank/DDBJ whole genome shotgun (WGS) entry which is preliminary data.</text>
</comment>
<dbReference type="EMBL" id="ACYG01000024">
    <property type="protein sequence ID" value="EEV17597.1"/>
    <property type="molecule type" value="Genomic_DNA"/>
</dbReference>
<name>C8PHI3_9BACT</name>
<dbReference type="AlphaFoldDB" id="C8PHI3"/>
<gene>
    <name evidence="1" type="ORF">CAMGR0001_0428</name>
</gene>